<dbReference type="EMBL" id="OOIP01000026">
    <property type="protein sequence ID" value="SPO41278.1"/>
    <property type="molecule type" value="Genomic_DNA"/>
</dbReference>
<organism evidence="1 2">
    <name type="scientific">Pseudozyma flocculosa</name>
    <dbReference type="NCBI Taxonomy" id="84751"/>
    <lineage>
        <taxon>Eukaryota</taxon>
        <taxon>Fungi</taxon>
        <taxon>Dikarya</taxon>
        <taxon>Basidiomycota</taxon>
        <taxon>Ustilaginomycotina</taxon>
        <taxon>Ustilaginomycetes</taxon>
        <taxon>Ustilaginales</taxon>
        <taxon>Ustilaginaceae</taxon>
        <taxon>Pseudozyma</taxon>
    </lineage>
</organism>
<keyword evidence="2" id="KW-1185">Reference proteome</keyword>
<accession>A0A5C3F9Z6</accession>
<gene>
    <name evidence="1" type="ORF">PSFLO_06760</name>
</gene>
<sequence>MPASYHIVEINMHACMTCLASGPPGRPYCHRPSSLSATRPQIEDWRLLLAPGDETGGTTSDWGGHHFERTDDDTAAVRGALATPPSHPVASCAQGWGWGCTWSLPPPWGAILPR</sequence>
<evidence type="ECO:0000313" key="1">
    <source>
        <dbReference type="EMBL" id="SPO41278.1"/>
    </source>
</evidence>
<dbReference type="AlphaFoldDB" id="A0A5C3F9Z6"/>
<proteinExistence type="predicted"/>
<reference evidence="1 2" key="1">
    <citation type="submission" date="2018-03" db="EMBL/GenBank/DDBJ databases">
        <authorList>
            <person name="Guldener U."/>
        </authorList>
    </citation>
    <scope>NUCLEOTIDE SEQUENCE [LARGE SCALE GENOMIC DNA]</scope>
    <source>
        <strain evidence="1 2">DAOM196992</strain>
    </source>
</reference>
<protein>
    <submittedName>
        <fullName evidence="1">Uncharacterized protein</fullName>
    </submittedName>
</protein>
<name>A0A5C3F9Z6_9BASI</name>
<dbReference type="Proteomes" id="UP000323386">
    <property type="component" value="Unassembled WGS sequence"/>
</dbReference>
<evidence type="ECO:0000313" key="2">
    <source>
        <dbReference type="Proteomes" id="UP000323386"/>
    </source>
</evidence>